<evidence type="ECO:0000313" key="3">
    <source>
        <dbReference type="Proteomes" id="UP001175226"/>
    </source>
</evidence>
<dbReference type="AlphaFoldDB" id="A0AA39MES7"/>
<evidence type="ECO:0000313" key="2">
    <source>
        <dbReference type="EMBL" id="KAK0432211.1"/>
    </source>
</evidence>
<reference evidence="2" key="1">
    <citation type="submission" date="2023-06" db="EMBL/GenBank/DDBJ databases">
        <authorList>
            <consortium name="Lawrence Berkeley National Laboratory"/>
            <person name="Ahrendt S."/>
            <person name="Sahu N."/>
            <person name="Indic B."/>
            <person name="Wong-Bajracharya J."/>
            <person name="Merenyi Z."/>
            <person name="Ke H.-M."/>
            <person name="Monk M."/>
            <person name="Kocsube S."/>
            <person name="Drula E."/>
            <person name="Lipzen A."/>
            <person name="Balint B."/>
            <person name="Henrissat B."/>
            <person name="Andreopoulos B."/>
            <person name="Martin F.M."/>
            <person name="Harder C.B."/>
            <person name="Rigling D."/>
            <person name="Ford K.L."/>
            <person name="Foster G.D."/>
            <person name="Pangilinan J."/>
            <person name="Papanicolaou A."/>
            <person name="Barry K."/>
            <person name="LaButti K."/>
            <person name="Viragh M."/>
            <person name="Koriabine M."/>
            <person name="Yan M."/>
            <person name="Riley R."/>
            <person name="Champramary S."/>
            <person name="Plett K.L."/>
            <person name="Tsai I.J."/>
            <person name="Slot J."/>
            <person name="Sipos G."/>
            <person name="Plett J."/>
            <person name="Nagy L.G."/>
            <person name="Grigoriev I.V."/>
        </authorList>
    </citation>
    <scope>NUCLEOTIDE SEQUENCE</scope>
    <source>
        <strain evidence="2">FPL87.14</strain>
    </source>
</reference>
<dbReference type="Proteomes" id="UP001175226">
    <property type="component" value="Unassembled WGS sequence"/>
</dbReference>
<proteinExistence type="predicted"/>
<protein>
    <submittedName>
        <fullName evidence="2">Uncharacterized protein</fullName>
    </submittedName>
</protein>
<feature type="region of interest" description="Disordered" evidence="1">
    <location>
        <begin position="195"/>
        <end position="238"/>
    </location>
</feature>
<sequence length="238" mass="27526">MSTTRCSCLAGTLCFLKTAARNFDQQCSSYDWMNQSLKRVATDPRSDQCSWQLYQKILYSMEFIVIQSLRQGILAQRVFNDKYVELHLLLPCCWYHLREVFVNILERLCYFLETRTGKYLHPTMFLVRILEFGVSEVIPELKEWGRFLGSQEPVISKDAQPIHVNINVVNELANGSIEDIIVQTLVEAALHHYRDEEEHGDDGPWKELSKESDGRTPEKADPGIDDPSERRKNSNDVP</sequence>
<keyword evidence="3" id="KW-1185">Reference proteome</keyword>
<dbReference type="EMBL" id="JAUEPT010000098">
    <property type="protein sequence ID" value="KAK0432211.1"/>
    <property type="molecule type" value="Genomic_DNA"/>
</dbReference>
<name>A0AA39MES7_9AGAR</name>
<gene>
    <name evidence="2" type="ORF">EV421DRAFT_1742479</name>
</gene>
<comment type="caution">
    <text evidence="2">The sequence shown here is derived from an EMBL/GenBank/DDBJ whole genome shotgun (WGS) entry which is preliminary data.</text>
</comment>
<accession>A0AA39MES7</accession>
<evidence type="ECO:0000256" key="1">
    <source>
        <dbReference type="SAM" id="MobiDB-lite"/>
    </source>
</evidence>
<organism evidence="2 3">
    <name type="scientific">Armillaria borealis</name>
    <dbReference type="NCBI Taxonomy" id="47425"/>
    <lineage>
        <taxon>Eukaryota</taxon>
        <taxon>Fungi</taxon>
        <taxon>Dikarya</taxon>
        <taxon>Basidiomycota</taxon>
        <taxon>Agaricomycotina</taxon>
        <taxon>Agaricomycetes</taxon>
        <taxon>Agaricomycetidae</taxon>
        <taxon>Agaricales</taxon>
        <taxon>Marasmiineae</taxon>
        <taxon>Physalacriaceae</taxon>
        <taxon>Armillaria</taxon>
    </lineage>
</organism>